<dbReference type="Gene3D" id="2.60.120.1440">
    <property type="match status" value="1"/>
</dbReference>
<dbReference type="InterPro" id="IPR006860">
    <property type="entry name" value="FecR"/>
</dbReference>
<keyword evidence="5" id="KW-1185">Reference proteome</keyword>
<keyword evidence="1" id="KW-0732">Signal</keyword>
<reference evidence="4 6" key="1">
    <citation type="submission" date="2016-10" db="EMBL/GenBank/DDBJ databases">
        <authorList>
            <person name="Cai Z."/>
        </authorList>
    </citation>
    <scope>NUCLEOTIDE SEQUENCE [LARGE SCALE GENOMIC DNA]</scope>
    <source>
        <strain evidence="4 6">DSM 25227</strain>
    </source>
</reference>
<dbReference type="AlphaFoldDB" id="A0A2Y9C5W1"/>
<dbReference type="EMBL" id="QGDJ01000002">
    <property type="protein sequence ID" value="PWJ21387.1"/>
    <property type="molecule type" value="Genomic_DNA"/>
</dbReference>
<feature type="domain" description="FecR protein" evidence="2">
    <location>
        <begin position="61"/>
        <end position="157"/>
    </location>
</feature>
<feature type="signal peptide" evidence="1">
    <location>
        <begin position="1"/>
        <end position="24"/>
    </location>
</feature>
<reference evidence="3 5" key="2">
    <citation type="submission" date="2018-03" db="EMBL/GenBank/DDBJ databases">
        <title>Genomic Encyclopedia of Archaeal and Bacterial Type Strains, Phase II (KMG-II): from individual species to whole genera.</title>
        <authorList>
            <person name="Goeker M."/>
        </authorList>
    </citation>
    <scope>NUCLEOTIDE SEQUENCE [LARGE SCALE GENOMIC DNA]</scope>
    <source>
        <strain evidence="3 5">DSM 25227</strain>
    </source>
</reference>
<dbReference type="PANTHER" id="PTHR38731">
    <property type="entry name" value="LIPL45-RELATED LIPOPROTEIN-RELATED"/>
    <property type="match status" value="1"/>
</dbReference>
<protein>
    <submittedName>
        <fullName evidence="4">FecR protein</fullName>
    </submittedName>
</protein>
<evidence type="ECO:0000313" key="6">
    <source>
        <dbReference type="Proteomes" id="UP000251571"/>
    </source>
</evidence>
<evidence type="ECO:0000313" key="5">
    <source>
        <dbReference type="Proteomes" id="UP000245839"/>
    </source>
</evidence>
<dbReference type="Pfam" id="PF04773">
    <property type="entry name" value="FecR"/>
    <property type="match status" value="1"/>
</dbReference>
<dbReference type="Proteomes" id="UP000251571">
    <property type="component" value="Unassembled WGS sequence"/>
</dbReference>
<dbReference type="EMBL" id="UETC01000002">
    <property type="protein sequence ID" value="SSA41993.1"/>
    <property type="molecule type" value="Genomic_DNA"/>
</dbReference>
<evidence type="ECO:0000313" key="3">
    <source>
        <dbReference type="EMBL" id="PWJ21387.1"/>
    </source>
</evidence>
<dbReference type="Proteomes" id="UP000245839">
    <property type="component" value="Unassembled WGS sequence"/>
</dbReference>
<dbReference type="RefSeq" id="WP_109563700.1">
    <property type="nucleotide sequence ID" value="NZ_QGDJ01000002.1"/>
</dbReference>
<gene>
    <name evidence="3" type="ORF">BCF38_102640</name>
    <name evidence="4" type="ORF">SAMN05421539_102640</name>
</gene>
<evidence type="ECO:0000259" key="2">
    <source>
        <dbReference type="Pfam" id="PF04773"/>
    </source>
</evidence>
<proteinExistence type="predicted"/>
<feature type="chain" id="PRO_5033775705" evidence="1">
    <location>
        <begin position="25"/>
        <end position="210"/>
    </location>
</feature>
<evidence type="ECO:0000256" key="1">
    <source>
        <dbReference type="SAM" id="SignalP"/>
    </source>
</evidence>
<name>A0A2Y9C5W1_9RHOB</name>
<evidence type="ECO:0000313" key="4">
    <source>
        <dbReference type="EMBL" id="SSA41993.1"/>
    </source>
</evidence>
<dbReference type="OrthoDB" id="7705200at2"/>
<accession>A0A2Y9C5W1</accession>
<sequence length="210" mass="21865">MPTGPTCRSLLCALLLLAPGGTRAQGETFCQVVEVTIGAATIQRGRTRVTAVVGHVLATGDRIRTEAAARVRILCDSGLTVDVGPDTRIDLDALLVPPEEGGAVRLLRGVAGFLLPRPRSGGFEVRTPSAVAAVRSTEWAVEVSGEATTAFVREGRVAVGGRRSVVLLGPGEGVEVTAQGALGPVQSWDAERVDALGARIGPAWQARRSR</sequence>
<organism evidence="4 6">
    <name type="scientific">Jannaschia seohaensis</name>
    <dbReference type="NCBI Taxonomy" id="475081"/>
    <lineage>
        <taxon>Bacteria</taxon>
        <taxon>Pseudomonadati</taxon>
        <taxon>Pseudomonadota</taxon>
        <taxon>Alphaproteobacteria</taxon>
        <taxon>Rhodobacterales</taxon>
        <taxon>Roseobacteraceae</taxon>
        <taxon>Jannaschia</taxon>
    </lineage>
</organism>